<organism evidence="8">
    <name type="scientific">Homalodisca liturata</name>
    <dbReference type="NCBI Taxonomy" id="320908"/>
    <lineage>
        <taxon>Eukaryota</taxon>
        <taxon>Metazoa</taxon>
        <taxon>Ecdysozoa</taxon>
        <taxon>Arthropoda</taxon>
        <taxon>Hexapoda</taxon>
        <taxon>Insecta</taxon>
        <taxon>Pterygota</taxon>
        <taxon>Neoptera</taxon>
        <taxon>Paraneoptera</taxon>
        <taxon>Hemiptera</taxon>
        <taxon>Auchenorrhyncha</taxon>
        <taxon>Membracoidea</taxon>
        <taxon>Cicadellidae</taxon>
        <taxon>Cicadellinae</taxon>
        <taxon>Proconiini</taxon>
        <taxon>Homalodisca</taxon>
    </lineage>
</organism>
<accession>A0A1B6IFC4</accession>
<evidence type="ECO:0000256" key="2">
    <source>
        <dbReference type="ARBA" id="ARBA00009533"/>
    </source>
</evidence>
<dbReference type="InterPro" id="IPR002129">
    <property type="entry name" value="PyrdxlP-dep_de-COase"/>
</dbReference>
<dbReference type="GO" id="GO:0019752">
    <property type="term" value="P:carboxylic acid metabolic process"/>
    <property type="evidence" value="ECO:0007669"/>
    <property type="project" value="InterPro"/>
</dbReference>
<evidence type="ECO:0000256" key="3">
    <source>
        <dbReference type="ARBA" id="ARBA00022793"/>
    </source>
</evidence>
<name>A0A1B6IFC4_9HEMI</name>
<dbReference type="Gene3D" id="3.40.640.10">
    <property type="entry name" value="Type I PLP-dependent aspartate aminotransferase-like (Major domain)"/>
    <property type="match status" value="1"/>
</dbReference>
<evidence type="ECO:0000256" key="5">
    <source>
        <dbReference type="ARBA" id="ARBA00023239"/>
    </source>
</evidence>
<evidence type="ECO:0000256" key="7">
    <source>
        <dbReference type="RuleBase" id="RU000382"/>
    </source>
</evidence>
<dbReference type="EMBL" id="GECU01022070">
    <property type="protein sequence ID" value="JAS85636.1"/>
    <property type="molecule type" value="Transcribed_RNA"/>
</dbReference>
<sequence length="362" mass="40836">MGKVMVSLQLVSRLSGSMANMYAMVLARFKMCPETKKTGLYTSTPLAAFTSSDSHYSVLKAAHWLGLGMDHIHMVDTDNEGRMLPEALDLRIQEALDAGERPFFVNATAGTTVLGAFDPLHSIADVCHKYSVWLHIDACWGGALFFSQKYKDVLDGAERSDSIAWNPHKMLGAPLQCSVILLKEKELLYKCNSASATYLFQQDKFYDTTYDTGDKSVQCGRKPDAFKLWLMWRARGDEGLGALVDDAMDKSRYFLEKIRNHQDFRLVLPQFQCTNICFWYIPKCLQGQPETTEWWERVGKVAPLIKQRVAMNGRLLIGYQPLAHRRLPNFFRFVLACHPTHSEAHLDTVIAEIAAAGSDLLV</sequence>
<dbReference type="PROSITE" id="PS00392">
    <property type="entry name" value="DDC_GAD_HDC_YDC"/>
    <property type="match status" value="1"/>
</dbReference>
<dbReference type="SUPFAM" id="SSF53383">
    <property type="entry name" value="PLP-dependent transferases"/>
    <property type="match status" value="1"/>
</dbReference>
<keyword evidence="5 7" id="KW-0456">Lyase</keyword>
<comment type="similarity">
    <text evidence="2 7">Belongs to the group II decarboxylase family.</text>
</comment>
<dbReference type="AlphaFoldDB" id="A0A1B6IFC4"/>
<evidence type="ECO:0000256" key="1">
    <source>
        <dbReference type="ARBA" id="ARBA00001933"/>
    </source>
</evidence>
<dbReference type="PANTHER" id="PTHR45677">
    <property type="entry name" value="GLUTAMATE DECARBOXYLASE-RELATED"/>
    <property type="match status" value="1"/>
</dbReference>
<protein>
    <recommendedName>
        <fullName evidence="9">Glutamate decarboxylase</fullName>
    </recommendedName>
</protein>
<dbReference type="PANTHER" id="PTHR45677:SF8">
    <property type="entry name" value="CYSTEINE SULFINIC ACID DECARBOXYLASE"/>
    <property type="match status" value="1"/>
</dbReference>
<proteinExistence type="inferred from homology"/>
<dbReference type="GO" id="GO:0030170">
    <property type="term" value="F:pyridoxal phosphate binding"/>
    <property type="evidence" value="ECO:0007669"/>
    <property type="project" value="InterPro"/>
</dbReference>
<dbReference type="InterPro" id="IPR015424">
    <property type="entry name" value="PyrdxlP-dep_Trfase"/>
</dbReference>
<keyword evidence="4 6" id="KW-0663">Pyridoxal phosphate</keyword>
<dbReference type="Gene3D" id="3.90.1150.10">
    <property type="entry name" value="Aspartate Aminotransferase, domain 1"/>
    <property type="match status" value="1"/>
</dbReference>
<dbReference type="InterPro" id="IPR021115">
    <property type="entry name" value="Pyridoxal-P_BS"/>
</dbReference>
<evidence type="ECO:0008006" key="9">
    <source>
        <dbReference type="Google" id="ProtNLM"/>
    </source>
</evidence>
<dbReference type="InterPro" id="IPR015421">
    <property type="entry name" value="PyrdxlP-dep_Trfase_major"/>
</dbReference>
<evidence type="ECO:0000256" key="4">
    <source>
        <dbReference type="ARBA" id="ARBA00022898"/>
    </source>
</evidence>
<dbReference type="GO" id="GO:0016831">
    <property type="term" value="F:carboxy-lyase activity"/>
    <property type="evidence" value="ECO:0007669"/>
    <property type="project" value="UniProtKB-KW"/>
</dbReference>
<dbReference type="Pfam" id="PF00282">
    <property type="entry name" value="Pyridoxal_deC"/>
    <property type="match status" value="1"/>
</dbReference>
<comment type="cofactor">
    <cofactor evidence="1 6 7">
        <name>pyridoxal 5'-phosphate</name>
        <dbReference type="ChEBI" id="CHEBI:597326"/>
    </cofactor>
</comment>
<feature type="modified residue" description="N6-(pyridoxal phosphate)lysine" evidence="6">
    <location>
        <position position="169"/>
    </location>
</feature>
<dbReference type="InterPro" id="IPR015422">
    <property type="entry name" value="PyrdxlP-dep_Trfase_small"/>
</dbReference>
<evidence type="ECO:0000256" key="6">
    <source>
        <dbReference type="PIRSR" id="PIRSR602129-50"/>
    </source>
</evidence>
<reference evidence="8" key="1">
    <citation type="submission" date="2015-11" db="EMBL/GenBank/DDBJ databases">
        <title>De novo transcriptome assembly of four potential Pierce s Disease insect vectors from Arizona vineyards.</title>
        <authorList>
            <person name="Tassone E.E."/>
        </authorList>
    </citation>
    <scope>NUCLEOTIDE SEQUENCE</scope>
</reference>
<keyword evidence="3" id="KW-0210">Decarboxylase</keyword>
<gene>
    <name evidence="8" type="ORF">g.10626</name>
</gene>
<dbReference type="GO" id="GO:0005737">
    <property type="term" value="C:cytoplasm"/>
    <property type="evidence" value="ECO:0007669"/>
    <property type="project" value="TreeGrafter"/>
</dbReference>
<evidence type="ECO:0000313" key="8">
    <source>
        <dbReference type="EMBL" id="JAS85636.1"/>
    </source>
</evidence>